<dbReference type="Proteomes" id="UP001529510">
    <property type="component" value="Unassembled WGS sequence"/>
</dbReference>
<reference evidence="1 2" key="1">
    <citation type="submission" date="2024-05" db="EMBL/GenBank/DDBJ databases">
        <title>Genome sequencing and assembly of Indian major carp, Cirrhinus mrigala (Hamilton, 1822).</title>
        <authorList>
            <person name="Mohindra V."/>
            <person name="Chowdhury L.M."/>
            <person name="Lal K."/>
            <person name="Jena J.K."/>
        </authorList>
    </citation>
    <scope>NUCLEOTIDE SEQUENCE [LARGE SCALE GENOMIC DNA]</scope>
    <source>
        <strain evidence="1">CM1030</strain>
        <tissue evidence="1">Blood</tissue>
    </source>
</reference>
<dbReference type="EMBL" id="JAMKFB020000184">
    <property type="protein sequence ID" value="KAL0152811.1"/>
    <property type="molecule type" value="Genomic_DNA"/>
</dbReference>
<sequence length="179" mass="21142">MPVIRKWWCYQLIQTFPLTSQVQQLVTLEQELPNPDDMMEVTPPESDSMEITPTPGIYVFMSRTSLITLLLESLYCTQDSAVMKNILLACKWVEENQHHFAGKIELPKILKMKEEDALLAITMRDLFINTMFYEGERDEEQIRAPFLFTFQRVEDMEIFLQEIRDKRDIRVSCLHNPHL</sequence>
<protein>
    <submittedName>
        <fullName evidence="1">Uncharacterized protein</fullName>
    </submittedName>
</protein>
<keyword evidence="2" id="KW-1185">Reference proteome</keyword>
<name>A0ABD0MW69_CIRMR</name>
<gene>
    <name evidence="1" type="ORF">M9458_051881</name>
</gene>
<organism evidence="1 2">
    <name type="scientific">Cirrhinus mrigala</name>
    <name type="common">Mrigala</name>
    <dbReference type="NCBI Taxonomy" id="683832"/>
    <lineage>
        <taxon>Eukaryota</taxon>
        <taxon>Metazoa</taxon>
        <taxon>Chordata</taxon>
        <taxon>Craniata</taxon>
        <taxon>Vertebrata</taxon>
        <taxon>Euteleostomi</taxon>
        <taxon>Actinopterygii</taxon>
        <taxon>Neopterygii</taxon>
        <taxon>Teleostei</taxon>
        <taxon>Ostariophysi</taxon>
        <taxon>Cypriniformes</taxon>
        <taxon>Cyprinidae</taxon>
        <taxon>Labeoninae</taxon>
        <taxon>Labeonini</taxon>
        <taxon>Cirrhinus</taxon>
    </lineage>
</organism>
<comment type="caution">
    <text evidence="1">The sequence shown here is derived from an EMBL/GenBank/DDBJ whole genome shotgun (WGS) entry which is preliminary data.</text>
</comment>
<evidence type="ECO:0000313" key="2">
    <source>
        <dbReference type="Proteomes" id="UP001529510"/>
    </source>
</evidence>
<accession>A0ABD0MW69</accession>
<dbReference type="AlphaFoldDB" id="A0ABD0MW69"/>
<proteinExistence type="predicted"/>
<evidence type="ECO:0000313" key="1">
    <source>
        <dbReference type="EMBL" id="KAL0152811.1"/>
    </source>
</evidence>